<organism evidence="9 10">
    <name type="scientific">Noviherbaspirillum galbum</name>
    <dbReference type="NCBI Taxonomy" id="2709383"/>
    <lineage>
        <taxon>Bacteria</taxon>
        <taxon>Pseudomonadati</taxon>
        <taxon>Pseudomonadota</taxon>
        <taxon>Betaproteobacteria</taxon>
        <taxon>Burkholderiales</taxon>
        <taxon>Oxalobacteraceae</taxon>
        <taxon>Noviherbaspirillum</taxon>
    </lineage>
</organism>
<name>A0A6B3SGF3_9BURK</name>
<dbReference type="InterPro" id="IPR040449">
    <property type="entry name" value="Peptidase_S66_N"/>
</dbReference>
<evidence type="ECO:0000313" key="9">
    <source>
        <dbReference type="EMBL" id="NEX59738.1"/>
    </source>
</evidence>
<protein>
    <submittedName>
        <fullName evidence="9">Muramoyltetrapeptide carboxypeptidase</fullName>
        <ecNumber evidence="9">3.4.17.13</ecNumber>
    </submittedName>
</protein>
<keyword evidence="10" id="KW-1185">Reference proteome</keyword>
<accession>A0A6B3SGF3</accession>
<feature type="domain" description="LD-carboxypeptidase C-terminal" evidence="8">
    <location>
        <begin position="173"/>
        <end position="288"/>
    </location>
</feature>
<dbReference type="RefSeq" id="WP_163960165.1">
    <property type="nucleotide sequence ID" value="NZ_JAAIVB010000008.1"/>
</dbReference>
<dbReference type="PANTHER" id="PTHR30237">
    <property type="entry name" value="MURAMOYLTETRAPEPTIDE CARBOXYPEPTIDASE"/>
    <property type="match status" value="1"/>
</dbReference>
<evidence type="ECO:0000256" key="1">
    <source>
        <dbReference type="ARBA" id="ARBA00010233"/>
    </source>
</evidence>
<evidence type="ECO:0000256" key="2">
    <source>
        <dbReference type="ARBA" id="ARBA00022645"/>
    </source>
</evidence>
<evidence type="ECO:0000259" key="8">
    <source>
        <dbReference type="Pfam" id="PF17676"/>
    </source>
</evidence>
<dbReference type="PIRSF" id="PIRSF028757">
    <property type="entry name" value="LD-carboxypeptidase"/>
    <property type="match status" value="1"/>
</dbReference>
<evidence type="ECO:0000259" key="7">
    <source>
        <dbReference type="Pfam" id="PF02016"/>
    </source>
</evidence>
<comment type="similarity">
    <text evidence="1">Belongs to the peptidase S66 family.</text>
</comment>
<dbReference type="InterPro" id="IPR029062">
    <property type="entry name" value="Class_I_gatase-like"/>
</dbReference>
<dbReference type="Gene3D" id="3.50.30.60">
    <property type="entry name" value="LD-carboxypeptidase A C-terminal domain-like"/>
    <property type="match status" value="1"/>
</dbReference>
<feature type="domain" description="LD-carboxypeptidase N-terminal" evidence="7">
    <location>
        <begin position="12"/>
        <end position="129"/>
    </location>
</feature>
<evidence type="ECO:0000313" key="10">
    <source>
        <dbReference type="Proteomes" id="UP000482155"/>
    </source>
</evidence>
<dbReference type="AlphaFoldDB" id="A0A6B3SGF3"/>
<dbReference type="InterPro" id="IPR027478">
    <property type="entry name" value="LdcA_N"/>
</dbReference>
<dbReference type="NCBIfam" id="NF008424">
    <property type="entry name" value="PRK11253.1"/>
    <property type="match status" value="1"/>
</dbReference>
<dbReference type="CDD" id="cd07025">
    <property type="entry name" value="Peptidase_S66"/>
    <property type="match status" value="1"/>
</dbReference>
<dbReference type="InterPro" id="IPR003507">
    <property type="entry name" value="S66_fam"/>
</dbReference>
<evidence type="ECO:0000256" key="6">
    <source>
        <dbReference type="PIRSR" id="PIRSR028757-1"/>
    </source>
</evidence>
<dbReference type="PANTHER" id="PTHR30237:SF2">
    <property type="entry name" value="MUREIN TETRAPEPTIDE CARBOXYPEPTIDASE"/>
    <property type="match status" value="1"/>
</dbReference>
<dbReference type="Pfam" id="PF02016">
    <property type="entry name" value="Peptidase_S66"/>
    <property type="match status" value="1"/>
</dbReference>
<proteinExistence type="inferred from homology"/>
<keyword evidence="5" id="KW-0720">Serine protease</keyword>
<dbReference type="Pfam" id="PF17676">
    <property type="entry name" value="Peptidase_S66C"/>
    <property type="match status" value="1"/>
</dbReference>
<dbReference type="InterPro" id="IPR027461">
    <property type="entry name" value="Carboxypeptidase_A_C_sf"/>
</dbReference>
<evidence type="ECO:0000256" key="5">
    <source>
        <dbReference type="ARBA" id="ARBA00022825"/>
    </source>
</evidence>
<evidence type="ECO:0000256" key="4">
    <source>
        <dbReference type="ARBA" id="ARBA00022801"/>
    </source>
</evidence>
<dbReference type="GO" id="GO:0006508">
    <property type="term" value="P:proteolysis"/>
    <property type="evidence" value="ECO:0007669"/>
    <property type="project" value="UniProtKB-KW"/>
</dbReference>
<reference evidence="9 10" key="1">
    <citation type="submission" date="2020-02" db="EMBL/GenBank/DDBJ databases">
        <authorList>
            <person name="Kim M.K."/>
        </authorList>
    </citation>
    <scope>NUCLEOTIDE SEQUENCE [LARGE SCALE GENOMIC DNA]</scope>
    <source>
        <strain evidence="9 10">17J57-3</strain>
    </source>
</reference>
<keyword evidence="4 9" id="KW-0378">Hydrolase</keyword>
<sequence>MTHSTDPVSCGIAIVATSGYAPDEQAVARAIARFESSGCRVWNYYDPSGKHERFGGDDAARVAQLHAAARNPEVDVIVALRGGYGLSRLLGDIDLQLLAESGKRIVGHSDITALQMALLARQGAASFAGPMICDDFGREDPSEFTLGEFWSCLASDTHDVRFDAGDSPDLDLSGILWGGNLAMLCHLAGTPYLPRIDGGILFLEDINEHPYRVERMLLQLFHAGLLDQKAIVLGDFSGYRLSPYDNGYDFDRMLAYLREAIDVPIVRGLPFGHIRDKTTLAVGSHARLRCSGGEAVLSMSGYPALDKMGTRLLGESA</sequence>
<dbReference type="EMBL" id="JAAIVB010000008">
    <property type="protein sequence ID" value="NEX59738.1"/>
    <property type="molecule type" value="Genomic_DNA"/>
</dbReference>
<dbReference type="Gene3D" id="3.40.50.10740">
    <property type="entry name" value="Class I glutamine amidotransferase-like"/>
    <property type="match status" value="1"/>
</dbReference>
<gene>
    <name evidence="9" type="primary">ldcA</name>
    <name evidence="9" type="ORF">G3574_01480</name>
</gene>
<keyword evidence="3" id="KW-0645">Protease</keyword>
<feature type="active site" description="Charge relay system" evidence="6">
    <location>
        <position position="204"/>
    </location>
</feature>
<evidence type="ECO:0000256" key="3">
    <source>
        <dbReference type="ARBA" id="ARBA00022670"/>
    </source>
</evidence>
<dbReference type="SUPFAM" id="SSF52317">
    <property type="entry name" value="Class I glutamine amidotransferase-like"/>
    <property type="match status" value="1"/>
</dbReference>
<keyword evidence="2 9" id="KW-0121">Carboxypeptidase</keyword>
<dbReference type="GO" id="GO:0008236">
    <property type="term" value="F:serine-type peptidase activity"/>
    <property type="evidence" value="ECO:0007669"/>
    <property type="project" value="UniProtKB-KW"/>
</dbReference>
<dbReference type="GO" id="GO:0106415">
    <property type="term" value="F:muramoyltetrapeptide carboxypeptidase activity"/>
    <property type="evidence" value="ECO:0007669"/>
    <property type="project" value="UniProtKB-EC"/>
</dbReference>
<dbReference type="InterPro" id="IPR040921">
    <property type="entry name" value="Peptidase_S66C"/>
</dbReference>
<dbReference type="EC" id="3.4.17.13" evidence="9"/>
<dbReference type="SUPFAM" id="SSF141986">
    <property type="entry name" value="LD-carboxypeptidase A C-terminal domain-like"/>
    <property type="match status" value="1"/>
</dbReference>
<comment type="caution">
    <text evidence="9">The sequence shown here is derived from an EMBL/GenBank/DDBJ whole genome shotgun (WGS) entry which is preliminary data.</text>
</comment>
<feature type="active site" description="Charge relay system" evidence="6">
    <location>
        <position position="273"/>
    </location>
</feature>
<feature type="active site" description="Nucleophile" evidence="6">
    <location>
        <position position="109"/>
    </location>
</feature>
<dbReference type="Proteomes" id="UP000482155">
    <property type="component" value="Unassembled WGS sequence"/>
</dbReference>